<evidence type="ECO:0000313" key="11">
    <source>
        <dbReference type="EMBL" id="KXI16463.1"/>
    </source>
</evidence>
<evidence type="ECO:0000256" key="2">
    <source>
        <dbReference type="ARBA" id="ARBA00022475"/>
    </source>
</evidence>
<dbReference type="Gene3D" id="3.40.50.1110">
    <property type="entry name" value="SGNH hydrolase"/>
    <property type="match status" value="1"/>
</dbReference>
<evidence type="ECO:0000256" key="6">
    <source>
        <dbReference type="ARBA" id="ARBA00023136"/>
    </source>
</evidence>
<dbReference type="SUPFAM" id="SSF52266">
    <property type="entry name" value="SGNH hydrolase"/>
    <property type="match status" value="1"/>
</dbReference>
<dbReference type="InterPro" id="IPR036514">
    <property type="entry name" value="SGNH_hydro_sf"/>
</dbReference>
<dbReference type="InterPro" id="IPR002656">
    <property type="entry name" value="Acyl_transf_3_dom"/>
</dbReference>
<feature type="region of interest" description="Disordered" evidence="8">
    <location>
        <begin position="60"/>
        <end position="92"/>
    </location>
</feature>
<keyword evidence="7 11" id="KW-0012">Acyltransferase</keyword>
<evidence type="ECO:0000256" key="8">
    <source>
        <dbReference type="SAM" id="MobiDB-lite"/>
    </source>
</evidence>
<dbReference type="CDD" id="cd01840">
    <property type="entry name" value="SGNH_hydrolase_yrhL_like"/>
    <property type="match status" value="1"/>
</dbReference>
<accession>A0A135Z4B2</accession>
<gene>
    <name evidence="11" type="ORF">HMPREF3230_01074</name>
</gene>
<keyword evidence="6 9" id="KW-0472">Membrane</keyword>
<keyword evidence="3 11" id="KW-0808">Transferase</keyword>
<dbReference type="GO" id="GO:0016747">
    <property type="term" value="F:acyltransferase activity, transferring groups other than amino-acyl groups"/>
    <property type="evidence" value="ECO:0007669"/>
    <property type="project" value="InterPro"/>
</dbReference>
<comment type="subcellular location">
    <subcellularLocation>
        <location evidence="1">Cell membrane</location>
        <topology evidence="1">Multi-pass membrane protein</topology>
    </subcellularLocation>
</comment>
<name>A0A135Z4B2_GARVA</name>
<dbReference type="Proteomes" id="UP000070505">
    <property type="component" value="Unassembled WGS sequence"/>
</dbReference>
<keyword evidence="5 9" id="KW-1133">Transmembrane helix</keyword>
<feature type="transmembrane region" description="Helical" evidence="9">
    <location>
        <begin position="97"/>
        <end position="114"/>
    </location>
</feature>
<feature type="transmembrane region" description="Helical" evidence="9">
    <location>
        <begin position="120"/>
        <end position="141"/>
    </location>
</feature>
<feature type="transmembrane region" description="Helical" evidence="9">
    <location>
        <begin position="161"/>
        <end position="179"/>
    </location>
</feature>
<dbReference type="PANTHER" id="PTHR23028">
    <property type="entry name" value="ACETYLTRANSFERASE"/>
    <property type="match status" value="1"/>
</dbReference>
<feature type="region of interest" description="Disordered" evidence="8">
    <location>
        <begin position="629"/>
        <end position="656"/>
    </location>
</feature>
<feature type="compositionally biased region" description="Low complexity" evidence="8">
    <location>
        <begin position="60"/>
        <end position="82"/>
    </location>
</feature>
<feature type="transmembrane region" description="Helical" evidence="9">
    <location>
        <begin position="465"/>
        <end position="486"/>
    </location>
</feature>
<dbReference type="PANTHER" id="PTHR23028:SF53">
    <property type="entry name" value="ACYL_TRANSF_3 DOMAIN-CONTAINING PROTEIN"/>
    <property type="match status" value="1"/>
</dbReference>
<comment type="caution">
    <text evidence="11">The sequence shown here is derived from an EMBL/GenBank/DDBJ whole genome shotgun (WGS) entry which is preliminary data.</text>
</comment>
<evidence type="ECO:0000313" key="12">
    <source>
        <dbReference type="Proteomes" id="UP000070505"/>
    </source>
</evidence>
<organism evidence="11 12">
    <name type="scientific">Gardnerella vaginalis</name>
    <dbReference type="NCBI Taxonomy" id="2702"/>
    <lineage>
        <taxon>Bacteria</taxon>
        <taxon>Bacillati</taxon>
        <taxon>Actinomycetota</taxon>
        <taxon>Actinomycetes</taxon>
        <taxon>Bifidobacteriales</taxon>
        <taxon>Bifidobacteriaceae</taxon>
        <taxon>Gardnerella</taxon>
    </lineage>
</organism>
<feature type="compositionally biased region" description="Basic and acidic residues" evidence="8">
    <location>
        <begin position="636"/>
        <end position="645"/>
    </location>
</feature>
<reference evidence="12" key="1">
    <citation type="submission" date="2016-02" db="EMBL/GenBank/DDBJ databases">
        <authorList>
            <person name="Mitreva M."/>
            <person name="Pepin K.H."/>
            <person name="Mihindukulasuriya K.A."/>
            <person name="Fulton R."/>
            <person name="Fronick C."/>
            <person name="O'Laughlin M."/>
            <person name="Miner T."/>
            <person name="Herter B."/>
            <person name="Rosa B.A."/>
            <person name="Cordes M."/>
            <person name="Tomlinson C."/>
            <person name="Wollam A."/>
            <person name="Palsikar V.B."/>
            <person name="Mardis E.R."/>
            <person name="Wilson R.K."/>
        </authorList>
    </citation>
    <scope>NUCLEOTIDE SEQUENCE [LARGE SCALE GENOMIC DNA]</scope>
    <source>
        <strain evidence="12">CMW7778B</strain>
    </source>
</reference>
<evidence type="ECO:0000256" key="1">
    <source>
        <dbReference type="ARBA" id="ARBA00004651"/>
    </source>
</evidence>
<evidence type="ECO:0000256" key="5">
    <source>
        <dbReference type="ARBA" id="ARBA00022989"/>
    </source>
</evidence>
<feature type="transmembrane region" description="Helical" evidence="9">
    <location>
        <begin position="590"/>
        <end position="609"/>
    </location>
</feature>
<dbReference type="GO" id="GO:0005886">
    <property type="term" value="C:plasma membrane"/>
    <property type="evidence" value="ECO:0007669"/>
    <property type="project" value="UniProtKB-SubCell"/>
</dbReference>
<dbReference type="AlphaFoldDB" id="A0A135Z4B2"/>
<feature type="transmembrane region" description="Helical" evidence="9">
    <location>
        <begin position="439"/>
        <end position="459"/>
    </location>
</feature>
<feature type="transmembrane region" description="Helical" evidence="9">
    <location>
        <begin position="256"/>
        <end position="275"/>
    </location>
</feature>
<evidence type="ECO:0000256" key="4">
    <source>
        <dbReference type="ARBA" id="ARBA00022692"/>
    </source>
</evidence>
<feature type="compositionally biased region" description="Basic and acidic residues" evidence="8">
    <location>
        <begin position="353"/>
        <end position="368"/>
    </location>
</feature>
<evidence type="ECO:0000256" key="7">
    <source>
        <dbReference type="ARBA" id="ARBA00023315"/>
    </source>
</evidence>
<dbReference type="InterPro" id="IPR050879">
    <property type="entry name" value="Acyltransferase_3"/>
</dbReference>
<keyword evidence="2" id="KW-1003">Cell membrane</keyword>
<evidence type="ECO:0000256" key="3">
    <source>
        <dbReference type="ARBA" id="ARBA00022679"/>
    </source>
</evidence>
<keyword evidence="4 9" id="KW-0812">Transmembrane</keyword>
<feature type="transmembrane region" description="Helical" evidence="9">
    <location>
        <begin position="223"/>
        <end position="244"/>
    </location>
</feature>
<feature type="domain" description="Acyltransferase 3" evidence="10">
    <location>
        <begin position="438"/>
        <end position="551"/>
    </location>
</feature>
<dbReference type="GO" id="GO:0009103">
    <property type="term" value="P:lipopolysaccharide biosynthetic process"/>
    <property type="evidence" value="ECO:0007669"/>
    <property type="project" value="TreeGrafter"/>
</dbReference>
<evidence type="ECO:0000259" key="10">
    <source>
        <dbReference type="Pfam" id="PF01757"/>
    </source>
</evidence>
<evidence type="ECO:0000256" key="9">
    <source>
        <dbReference type="SAM" id="Phobius"/>
    </source>
</evidence>
<dbReference type="Pfam" id="PF01757">
    <property type="entry name" value="Acyl_transf_3"/>
    <property type="match status" value="2"/>
</dbReference>
<sequence length="863" mass="96650">MAKEKTGMNPVIPNTDIAVLKQNNATEKEGRLSEANVFTARNNKLNNSIDDAHNYSINTSNNLNSNSNINSKNGSKSSSDNNTQTHNSSKRNPAIDGLRALAIIGIVAFHLRPAMLQGGFLGVTLFLVLAGYFSTITLLHLYNKDLHIHYFKYLWNRIKRIWPSTLGIIALSAPFLWLFSPSLLPKLQSDALGGAGFFSNMMYVLRHVSYFDQAGLPSPIKHLWYLGLVMQAFVIWPVILLALIKFVRSAFIRINLTILLTLASTVTTAIISFIYGDGMTIARVYYSLDTRGSEFLIGALFAMYSTWFSKGSIRGFIADSFTFIFSNKERRKALIDAQESVYNEGQYSSKSGNDLERESANESTEKFTNESIDDNSELSYKTYNYDLENNIPQDLRAGLQIDLCEQHEEQNSDIDIKELPKNVFSSKPRIHTYAPLASWIRSIIGICAVVILICAYVMEDGTTPWLPYGGYTLVALLCAIMLWACLQKDNLCYKILGFEPFEYLGKRSFALYLVHFPLFEILNPATRTSLASWWEQILQFLLAIAICEVFYRIFEMPLIKHKFSLKEANTLGSIDSTMSTNKVTFAIRDVFIVVCAAITVALIILPLNWKNIAKERSLQLRPELSANISNIQNNEKSNDSNKERSNSQSKNLNNRHSNTIFKGKIENIKKISGLPHPAKHKVLNPIAEKVPENLNTSNMEIDKKKGTCSAKLTMVGDSITEGAKPYLLKELPNAFIDGKVSRQIYHGADTYEKDASDGHKGDVVIYALGTNGLPRNDSVLQHMVDVAKGKPIYFVTTRVPQPWQDATNSRLRDFASRNPNVGIIDWHGLSNGHSEYLTDDGVHLTPVGGPHYARMIRLAICGG</sequence>
<protein>
    <submittedName>
        <fullName evidence="11">Acyltransferase</fullName>
    </submittedName>
</protein>
<dbReference type="PATRIC" id="fig|2702.101.peg.1060"/>
<proteinExistence type="predicted"/>
<feature type="compositionally biased region" description="Polar residues" evidence="8">
    <location>
        <begin position="646"/>
        <end position="656"/>
    </location>
</feature>
<dbReference type="EMBL" id="LSRC01000045">
    <property type="protein sequence ID" value="KXI16463.1"/>
    <property type="molecule type" value="Genomic_DNA"/>
</dbReference>
<feature type="domain" description="Acyltransferase 3" evidence="10">
    <location>
        <begin position="93"/>
        <end position="323"/>
    </location>
</feature>
<feature type="region of interest" description="Disordered" evidence="8">
    <location>
        <begin position="345"/>
        <end position="368"/>
    </location>
</feature>
<feature type="transmembrane region" description="Helical" evidence="9">
    <location>
        <begin position="295"/>
        <end position="313"/>
    </location>
</feature>